<dbReference type="RefSeq" id="WP_062960302.1">
    <property type="nucleotide sequence ID" value="NZ_JPWJ01000005.1"/>
</dbReference>
<protein>
    <submittedName>
        <fullName evidence="1">Uncharacterized protein</fullName>
    </submittedName>
</protein>
<evidence type="ECO:0000313" key="1">
    <source>
        <dbReference type="EMBL" id="RCK50647.1"/>
    </source>
</evidence>
<comment type="caution">
    <text evidence="1">The sequence shown here is derived from an EMBL/GenBank/DDBJ whole genome shotgun (WGS) entry which is preliminary data.</text>
</comment>
<sequence length="442" mass="49576">MSWQDFLATTALLHDLHDKVAEPGSSEKSTPPIDRPTLKNGYWLTLGLAILEYLREREEDENQTMLPLSEFFAYYSRLYPNVTLEDVRYVVSILSSSRAIAFLTDEQILIPEENTALLLHPPHSLSLMGLTSTGRRAIGLSKSLSDGRFTDLTAQQLHRLIEDGDYVNSLKVCKGLSTNLRDLGRAITSLLEQAADSELRDSFLKFGPRYESTIIETGKIIRSASIALESLEEDDQAADVILELEGSLEKLDTSIERIRRSFVELLRKLNTGELHYQGHYRFDLVLEKWITDQRDDVSTFEQLAAFTSPQLFNAPIIDPLEISHTLSPTTELQEVGSYMMPSPVSDTPTTPVWLQQLFEKHRSYLKARLPQGPLSLSELLTDETFSITDLPHAVALIGATFNISEEFGKVGVALASEQSSLSGPTFRVTFDDIIIYEEKGDS</sequence>
<gene>
    <name evidence="1" type="ORF">TH44_11770</name>
</gene>
<organism evidence="1 2">
    <name type="scientific">Thalassospira xiamenensis</name>
    <dbReference type="NCBI Taxonomy" id="220697"/>
    <lineage>
        <taxon>Bacteria</taxon>
        <taxon>Pseudomonadati</taxon>
        <taxon>Pseudomonadota</taxon>
        <taxon>Alphaproteobacteria</taxon>
        <taxon>Rhodospirillales</taxon>
        <taxon>Thalassospiraceae</taxon>
        <taxon>Thalassospira</taxon>
    </lineage>
</organism>
<name>A0A367XAN2_9PROT</name>
<reference evidence="1 2" key="1">
    <citation type="submission" date="2014-07" db="EMBL/GenBank/DDBJ databases">
        <title>Draft genome sequence of Thalassospira xiamenensis IB13.</title>
        <authorList>
            <person name="Lai Q."/>
            <person name="Shao Z."/>
        </authorList>
    </citation>
    <scope>NUCLEOTIDE SEQUENCE [LARGE SCALE GENOMIC DNA]</scope>
    <source>
        <strain evidence="1 2">IB13</strain>
    </source>
</reference>
<dbReference type="AlphaFoldDB" id="A0A367XAN2"/>
<dbReference type="Proteomes" id="UP000252266">
    <property type="component" value="Unassembled WGS sequence"/>
</dbReference>
<dbReference type="EMBL" id="JPWJ01000005">
    <property type="protein sequence ID" value="RCK50647.1"/>
    <property type="molecule type" value="Genomic_DNA"/>
</dbReference>
<evidence type="ECO:0000313" key="2">
    <source>
        <dbReference type="Proteomes" id="UP000252266"/>
    </source>
</evidence>
<proteinExistence type="predicted"/>
<accession>A0A367XAN2</accession>